<proteinExistence type="predicted"/>
<sequence length="478" mass="50797">MLRNKMAFFGLCLGFFIIMMDTTTVPLIYTSIINEYQVTPAMAAWVNNSYLITYAGFLLFGGRLGDAINRKTVLYYALIILAIGALLSGSGQTLIQVILGRALMGVGAGLLTPQSMAFISIIFTQGGRGTALGIWGAVAGIATATGPVVTQIFLQTIGWRWIIFIYIPVALIALIFAVICLPGTPGNGAKSKELLSNAIAGIALAAIILGLELLNGGMQGMTTGLLLLLSGILLFAFMLHGELKNHKQYLLPSSLWKDRAFLRTCLISGLLGFGLTAFYLPLAYLIELRMGFGPVAISVIMVTIALANALVGPFAGHFSDKAAPETLIRWGMCCFAAATMIIGITGLMTYGGSVAFIIIITAMALAGIGTGLAFAPLANQAFSRATFNNFGRAAAFFNVVRQMMSALGSVAIAIFFDYLLHNSEKRSFTNENSLFSSGSPSVAFASFGCFLIITGLLGLGAWLSRTYPVVQSVIKETK</sequence>
<evidence type="ECO:0000256" key="5">
    <source>
        <dbReference type="ARBA" id="ARBA00022989"/>
    </source>
</evidence>
<dbReference type="Pfam" id="PF07690">
    <property type="entry name" value="MFS_1"/>
    <property type="match status" value="1"/>
</dbReference>
<dbReference type="EMBL" id="AF451953">
    <property type="protein sequence ID" value="AAN40899.1"/>
    <property type="molecule type" value="Genomic_DNA"/>
</dbReference>
<evidence type="ECO:0000256" key="1">
    <source>
        <dbReference type="ARBA" id="ARBA00004651"/>
    </source>
</evidence>
<feature type="transmembrane region" description="Helical" evidence="7">
    <location>
        <begin position="194"/>
        <end position="214"/>
    </location>
</feature>
<dbReference type="TCDB" id="2.A.1.3.40">
    <property type="family name" value="the major facilitator superfamily (mfs)"/>
</dbReference>
<dbReference type="Gene3D" id="1.20.1250.20">
    <property type="entry name" value="MFS general substrate transporter like domains"/>
    <property type="match status" value="1"/>
</dbReference>
<reference evidence="10" key="2">
    <citation type="journal article" date="2002" name="Mol. Microbiol.">
        <title>Characterization of a novel phenazine antibiotic gene cluster in Erwinia herbicola Eh1087.</title>
        <authorList>
            <person name="Giddens S.R."/>
            <person name="Feng Y."/>
            <person name="Mahanty H.K."/>
        </authorList>
    </citation>
    <scope>NUCLEOTIDE SEQUENCE</scope>
    <source>
        <strain evidence="10">Eh1087</strain>
    </source>
</reference>
<feature type="transmembrane region" description="Helical" evidence="7">
    <location>
        <begin position="327"/>
        <end position="348"/>
    </location>
</feature>
<dbReference type="SUPFAM" id="SSF103473">
    <property type="entry name" value="MFS general substrate transporter"/>
    <property type="match status" value="1"/>
</dbReference>
<evidence type="ECO:0000256" key="2">
    <source>
        <dbReference type="ARBA" id="ARBA00022448"/>
    </source>
</evidence>
<dbReference type="InterPro" id="IPR011701">
    <property type="entry name" value="MFS"/>
</dbReference>
<feature type="domain" description="Major facilitator superfamily (MFS) profile" evidence="8">
    <location>
        <begin position="7"/>
        <end position="466"/>
    </location>
</feature>
<dbReference type="GO" id="GO:0022857">
    <property type="term" value="F:transmembrane transporter activity"/>
    <property type="evidence" value="ECO:0007669"/>
    <property type="project" value="InterPro"/>
</dbReference>
<dbReference type="AlphaFoldDB" id="O32600"/>
<feature type="transmembrane region" description="Helical" evidence="7">
    <location>
        <begin position="42"/>
        <end position="61"/>
    </location>
</feature>
<dbReference type="EMBL" id="AF006625">
    <property type="protein sequence ID" value="AAC46359.1"/>
    <property type="molecule type" value="Genomic_DNA"/>
</dbReference>
<evidence type="ECO:0000313" key="10">
    <source>
        <dbReference type="EMBL" id="AAN40899.1"/>
    </source>
</evidence>
<feature type="transmembrane region" description="Helical" evidence="7">
    <location>
        <begin position="73"/>
        <end position="90"/>
    </location>
</feature>
<comment type="subcellular location">
    <subcellularLocation>
        <location evidence="1">Cell membrane</location>
        <topology evidence="1">Multi-pass membrane protein</topology>
    </subcellularLocation>
</comment>
<dbReference type="PANTHER" id="PTHR42718">
    <property type="entry name" value="MAJOR FACILITATOR SUPERFAMILY MULTIDRUG TRANSPORTER MFSC"/>
    <property type="match status" value="1"/>
</dbReference>
<dbReference type="InterPro" id="IPR036259">
    <property type="entry name" value="MFS_trans_sf"/>
</dbReference>
<organism evidence="9">
    <name type="scientific">Enterobacter agglomerans</name>
    <name type="common">Erwinia herbicola</name>
    <name type="synonym">Pantoea agglomerans</name>
    <dbReference type="NCBI Taxonomy" id="549"/>
    <lineage>
        <taxon>Bacteria</taxon>
        <taxon>Pseudomonadati</taxon>
        <taxon>Pseudomonadota</taxon>
        <taxon>Gammaproteobacteria</taxon>
        <taxon>Enterobacterales</taxon>
        <taxon>Erwiniaceae</taxon>
        <taxon>Pantoea</taxon>
        <taxon>Pantoea agglomerans group</taxon>
    </lineage>
</organism>
<evidence type="ECO:0000313" key="9">
    <source>
        <dbReference type="EMBL" id="AAC46359.1"/>
    </source>
</evidence>
<evidence type="ECO:0000256" key="4">
    <source>
        <dbReference type="ARBA" id="ARBA00022692"/>
    </source>
</evidence>
<evidence type="ECO:0000256" key="3">
    <source>
        <dbReference type="ARBA" id="ARBA00022475"/>
    </source>
</evidence>
<accession>O32600</accession>
<dbReference type="GO" id="GO:0005886">
    <property type="term" value="C:plasma membrane"/>
    <property type="evidence" value="ECO:0007669"/>
    <property type="project" value="UniProtKB-SubCell"/>
</dbReference>
<gene>
    <name evidence="10" type="primary">ehpJ</name>
</gene>
<dbReference type="PANTHER" id="PTHR42718:SF46">
    <property type="entry name" value="BLR6921 PROTEIN"/>
    <property type="match status" value="1"/>
</dbReference>
<dbReference type="PROSITE" id="PS50850">
    <property type="entry name" value="MFS"/>
    <property type="match status" value="1"/>
</dbReference>
<reference evidence="9" key="1">
    <citation type="journal article" date="1998" name="Appl. Environ. Microbiol.">
        <title>Antibiotic production by Erwinia herbicola Eh1087: its role in inhibition of Erwinia amylovora and partial characterization of antibiotic biosynthesis genes.</title>
        <authorList>
            <person name="Kearns L.P."/>
            <person name="Mahanty H.K."/>
        </authorList>
    </citation>
    <scope>NUCLEOTIDE SEQUENCE</scope>
    <source>
        <strain evidence="9">Eh1087</strain>
    </source>
</reference>
<evidence type="ECO:0000256" key="6">
    <source>
        <dbReference type="ARBA" id="ARBA00023136"/>
    </source>
</evidence>
<feature type="transmembrane region" description="Helical" evidence="7">
    <location>
        <begin position="131"/>
        <end position="153"/>
    </location>
</feature>
<keyword evidence="4 7" id="KW-0812">Transmembrane</keyword>
<feature type="transmembrane region" description="Helical" evidence="7">
    <location>
        <begin position="220"/>
        <end position="239"/>
    </location>
</feature>
<feature type="transmembrane region" description="Helical" evidence="7">
    <location>
        <begin position="102"/>
        <end position="124"/>
    </location>
</feature>
<feature type="transmembrane region" description="Helical" evidence="7">
    <location>
        <begin position="159"/>
        <end position="182"/>
    </location>
</feature>
<keyword evidence="2" id="KW-0813">Transport</keyword>
<evidence type="ECO:0000256" key="7">
    <source>
        <dbReference type="SAM" id="Phobius"/>
    </source>
</evidence>
<keyword evidence="5 7" id="KW-1133">Transmembrane helix</keyword>
<keyword evidence="3" id="KW-1003">Cell membrane</keyword>
<feature type="transmembrane region" description="Helical" evidence="7">
    <location>
        <begin position="260"/>
        <end position="286"/>
    </location>
</feature>
<keyword evidence="6 7" id="KW-0472">Membrane</keyword>
<name>O32600_ENTAG</name>
<feature type="transmembrane region" description="Helical" evidence="7">
    <location>
        <begin position="441"/>
        <end position="463"/>
    </location>
</feature>
<feature type="transmembrane region" description="Helical" evidence="7">
    <location>
        <begin position="292"/>
        <end position="315"/>
    </location>
</feature>
<feature type="transmembrane region" description="Helical" evidence="7">
    <location>
        <begin position="399"/>
        <end position="421"/>
    </location>
</feature>
<dbReference type="InterPro" id="IPR020846">
    <property type="entry name" value="MFS_dom"/>
</dbReference>
<evidence type="ECO:0000259" key="8">
    <source>
        <dbReference type="PROSITE" id="PS50850"/>
    </source>
</evidence>
<feature type="transmembrane region" description="Helical" evidence="7">
    <location>
        <begin position="354"/>
        <end position="378"/>
    </location>
</feature>
<protein>
    <submittedName>
        <fullName evidence="10">EhpJ</fullName>
    </submittedName>
    <submittedName>
        <fullName evidence="9">Probable transmembrane protein</fullName>
    </submittedName>
</protein>
<dbReference type="Gene3D" id="1.20.1720.10">
    <property type="entry name" value="Multidrug resistance protein D"/>
    <property type="match status" value="1"/>
</dbReference>
<dbReference type="CDD" id="cd17321">
    <property type="entry name" value="MFS_MMR_MDR_like"/>
    <property type="match status" value="1"/>
</dbReference>